<evidence type="ECO:0000259" key="2">
    <source>
        <dbReference type="Pfam" id="PF01738"/>
    </source>
</evidence>
<proteinExistence type="predicted"/>
<dbReference type="Proteomes" id="UP000663586">
    <property type="component" value="Chromosome"/>
</dbReference>
<dbReference type="GO" id="GO:0016787">
    <property type="term" value="F:hydrolase activity"/>
    <property type="evidence" value="ECO:0007669"/>
    <property type="project" value="UniProtKB-KW"/>
</dbReference>
<dbReference type="SUPFAM" id="SSF53474">
    <property type="entry name" value="alpha/beta-Hydrolases"/>
    <property type="match status" value="1"/>
</dbReference>
<feature type="domain" description="Dienelactone hydrolase" evidence="2">
    <location>
        <begin position="81"/>
        <end position="157"/>
    </location>
</feature>
<dbReference type="InterPro" id="IPR029058">
    <property type="entry name" value="AB_hydrolase_fold"/>
</dbReference>
<protein>
    <submittedName>
        <fullName evidence="3">Alpha/beta superfamily hydrolase</fullName>
    </submittedName>
</protein>
<accession>A0A897MUJ9</accession>
<dbReference type="Pfam" id="PF01738">
    <property type="entry name" value="DLH"/>
    <property type="match status" value="1"/>
</dbReference>
<feature type="region of interest" description="Disordered" evidence="1">
    <location>
        <begin position="1"/>
        <end position="21"/>
    </location>
</feature>
<evidence type="ECO:0000313" key="4">
    <source>
        <dbReference type="Proteomes" id="UP000663586"/>
    </source>
</evidence>
<dbReference type="KEGG" id="hara:AArcS_2997"/>
<organism evidence="3 4">
    <name type="scientific">Natranaeroarchaeum sulfidigenes</name>
    <dbReference type="NCBI Taxonomy" id="2784880"/>
    <lineage>
        <taxon>Archaea</taxon>
        <taxon>Methanobacteriati</taxon>
        <taxon>Methanobacteriota</taxon>
        <taxon>Stenosarchaea group</taxon>
        <taxon>Halobacteria</taxon>
        <taxon>Halobacteriales</taxon>
        <taxon>Natronoarchaeaceae</taxon>
        <taxon>Natranaeroarchaeum</taxon>
    </lineage>
</organism>
<dbReference type="EMBL" id="CP064786">
    <property type="protein sequence ID" value="QSG04184.1"/>
    <property type="molecule type" value="Genomic_DNA"/>
</dbReference>
<dbReference type="RefSeq" id="WP_238478209.1">
    <property type="nucleotide sequence ID" value="NZ_CP064786.1"/>
</dbReference>
<dbReference type="Gene3D" id="3.40.50.1820">
    <property type="entry name" value="alpha/beta hydrolase"/>
    <property type="match status" value="1"/>
</dbReference>
<dbReference type="GeneID" id="70686376"/>
<name>A0A897MUJ9_9EURY</name>
<sequence length="199" mass="20774">MSESVLVPGGRDVRASLDQDGGASDAVVVACPPHPEHGGSRHDARLTAVSDALVGSGVDCLRFDYGPWDEGRGERVDAENAVTWASDRYDRVGIFGYSFGATIALLAGAEVRVDAVSALAPTAALGPELDATAALEAIGSPVQVVYGARDSTVEWEPVVERARELGHCTDDLAADHFFVGQHGTIAETVVSFLGKALTK</sequence>
<reference evidence="3" key="1">
    <citation type="submission" date="2020-11" db="EMBL/GenBank/DDBJ databases">
        <title>Carbohydrate-dependent, anaerobic sulfur respiration: A novel catabolism in halophilic archaea.</title>
        <authorList>
            <person name="Sorokin D.Y."/>
            <person name="Messina E."/>
            <person name="Smedile F."/>
            <person name="La Cono V."/>
            <person name="Hallsworth J.E."/>
            <person name="Yakimov M.M."/>
        </authorList>
    </citation>
    <scope>NUCLEOTIDE SEQUENCE</scope>
    <source>
        <strain evidence="3">AArc-S</strain>
    </source>
</reference>
<dbReference type="InterPro" id="IPR002925">
    <property type="entry name" value="Dienelactn_hydro"/>
</dbReference>
<evidence type="ECO:0000313" key="3">
    <source>
        <dbReference type="EMBL" id="QSG04184.1"/>
    </source>
</evidence>
<keyword evidence="3" id="KW-0378">Hydrolase</keyword>
<evidence type="ECO:0000256" key="1">
    <source>
        <dbReference type="SAM" id="MobiDB-lite"/>
    </source>
</evidence>
<keyword evidence="4" id="KW-1185">Reference proteome</keyword>
<gene>
    <name evidence="3" type="ORF">AArcS_2997</name>
</gene>
<dbReference type="AlphaFoldDB" id="A0A897MUJ9"/>